<evidence type="ECO:0000256" key="1">
    <source>
        <dbReference type="ARBA" id="ARBA00002254"/>
    </source>
</evidence>
<sequence>MAAETATNIEEEARSRPLLLPLIAAATLGILGFGATFTGLLTPLDWLQGSPSHRPLPVDETITFVALPPIEISLAGGRHRSLALSATIETSKQAEEQIKTLMPRITDSFNGFLAGVDPYAFDKRGVLEIIKYELTVRAKEALPDLPVNDLLITEFRLK</sequence>
<keyword evidence="6 10" id="KW-0812">Transmembrane</keyword>
<evidence type="ECO:0000256" key="9">
    <source>
        <dbReference type="ARBA" id="ARBA00023136"/>
    </source>
</evidence>
<keyword evidence="11" id="KW-0969">Cilium</keyword>
<keyword evidence="5 10" id="KW-0145">Chemotaxis</keyword>
<evidence type="ECO:0000313" key="11">
    <source>
        <dbReference type="EMBL" id="AUH33758.1"/>
    </source>
</evidence>
<dbReference type="GO" id="GO:0071973">
    <property type="term" value="P:bacterial-type flagellum-dependent cell motility"/>
    <property type="evidence" value="ECO:0007669"/>
    <property type="project" value="InterPro"/>
</dbReference>
<evidence type="ECO:0000256" key="10">
    <source>
        <dbReference type="RuleBase" id="RU364125"/>
    </source>
</evidence>
<keyword evidence="12" id="KW-1185">Reference proteome</keyword>
<keyword evidence="7 10" id="KW-0283">Flagellar rotation</keyword>
<comment type="similarity">
    <text evidence="3 10">Belongs to the FliL family.</text>
</comment>
<evidence type="ECO:0000256" key="5">
    <source>
        <dbReference type="ARBA" id="ARBA00022500"/>
    </source>
</evidence>
<evidence type="ECO:0000256" key="7">
    <source>
        <dbReference type="ARBA" id="ARBA00022779"/>
    </source>
</evidence>
<reference evidence="11 12" key="1">
    <citation type="submission" date="2017-12" db="EMBL/GenBank/DDBJ databases">
        <authorList>
            <person name="Hurst M.R.H."/>
        </authorList>
    </citation>
    <scope>NUCLEOTIDE SEQUENCE [LARGE SCALE GENOMIC DNA]</scope>
    <source>
        <strain evidence="11 12">BM15</strain>
    </source>
</reference>
<dbReference type="GO" id="GO:0009425">
    <property type="term" value="C:bacterial-type flagellum basal body"/>
    <property type="evidence" value="ECO:0007669"/>
    <property type="project" value="InterPro"/>
</dbReference>
<protein>
    <recommendedName>
        <fullName evidence="10">Flagellar protein FliL</fullName>
    </recommendedName>
</protein>
<evidence type="ECO:0000256" key="8">
    <source>
        <dbReference type="ARBA" id="ARBA00022989"/>
    </source>
</evidence>
<dbReference type="Pfam" id="PF03748">
    <property type="entry name" value="FliL"/>
    <property type="match status" value="1"/>
</dbReference>
<keyword evidence="9 10" id="KW-0472">Membrane</keyword>
<proteinExistence type="inferred from homology"/>
<keyword evidence="11" id="KW-0282">Flagellum</keyword>
<name>A0A2K9EFM3_9RHOB</name>
<evidence type="ECO:0000256" key="2">
    <source>
        <dbReference type="ARBA" id="ARBA00004162"/>
    </source>
</evidence>
<comment type="function">
    <text evidence="1 10">Controls the rotational direction of flagella during chemotaxis.</text>
</comment>
<dbReference type="RefSeq" id="WP_101460424.1">
    <property type="nucleotide sequence ID" value="NZ_CP025408.1"/>
</dbReference>
<keyword evidence="11" id="KW-0966">Cell projection</keyword>
<organism evidence="11 12">
    <name type="scientific">Paracoccus tegillarcae</name>
    <dbReference type="NCBI Taxonomy" id="1529068"/>
    <lineage>
        <taxon>Bacteria</taxon>
        <taxon>Pseudomonadati</taxon>
        <taxon>Pseudomonadota</taxon>
        <taxon>Alphaproteobacteria</taxon>
        <taxon>Rhodobacterales</taxon>
        <taxon>Paracoccaceae</taxon>
        <taxon>Paracoccus</taxon>
    </lineage>
</organism>
<feature type="transmembrane region" description="Helical" evidence="10">
    <location>
        <begin position="18"/>
        <end position="44"/>
    </location>
</feature>
<keyword evidence="4" id="KW-1003">Cell membrane</keyword>
<accession>A0A2K9EFM3</accession>
<dbReference type="KEGG" id="paro:CUV01_10485"/>
<keyword evidence="10" id="KW-0997">Cell inner membrane</keyword>
<comment type="subcellular location">
    <subcellularLocation>
        <location evidence="10">Cell inner membrane</location>
    </subcellularLocation>
    <subcellularLocation>
        <location evidence="2">Cell membrane</location>
        <topology evidence="2">Single-pass membrane protein</topology>
    </subcellularLocation>
</comment>
<dbReference type="InterPro" id="IPR005503">
    <property type="entry name" value="FliL"/>
</dbReference>
<dbReference type="AlphaFoldDB" id="A0A2K9EFM3"/>
<evidence type="ECO:0000256" key="6">
    <source>
        <dbReference type="ARBA" id="ARBA00022692"/>
    </source>
</evidence>
<gene>
    <name evidence="11" type="ORF">CUV01_10485</name>
</gene>
<keyword evidence="8 10" id="KW-1133">Transmembrane helix</keyword>
<evidence type="ECO:0000313" key="12">
    <source>
        <dbReference type="Proteomes" id="UP000233742"/>
    </source>
</evidence>
<dbReference type="GO" id="GO:0005886">
    <property type="term" value="C:plasma membrane"/>
    <property type="evidence" value="ECO:0007669"/>
    <property type="project" value="UniProtKB-SubCell"/>
</dbReference>
<dbReference type="OrthoDB" id="7619358at2"/>
<dbReference type="Proteomes" id="UP000233742">
    <property type="component" value="Chromosome"/>
</dbReference>
<dbReference type="GO" id="GO:0006935">
    <property type="term" value="P:chemotaxis"/>
    <property type="evidence" value="ECO:0007669"/>
    <property type="project" value="UniProtKB-KW"/>
</dbReference>
<dbReference type="EMBL" id="CP025408">
    <property type="protein sequence ID" value="AUH33758.1"/>
    <property type="molecule type" value="Genomic_DNA"/>
</dbReference>
<evidence type="ECO:0000256" key="4">
    <source>
        <dbReference type="ARBA" id="ARBA00022475"/>
    </source>
</evidence>
<evidence type="ECO:0000256" key="3">
    <source>
        <dbReference type="ARBA" id="ARBA00008281"/>
    </source>
</evidence>